<dbReference type="OrthoDB" id="438641at2759"/>
<organism evidence="3 4">
    <name type="scientific">Leptosphaeria maculans (strain JN3 / isolate v23.1.3 / race Av1-4-5-6-7-8)</name>
    <name type="common">Blackleg fungus</name>
    <name type="synonym">Phoma lingam</name>
    <dbReference type="NCBI Taxonomy" id="985895"/>
    <lineage>
        <taxon>Eukaryota</taxon>
        <taxon>Fungi</taxon>
        <taxon>Dikarya</taxon>
        <taxon>Ascomycota</taxon>
        <taxon>Pezizomycotina</taxon>
        <taxon>Dothideomycetes</taxon>
        <taxon>Pleosporomycetidae</taxon>
        <taxon>Pleosporales</taxon>
        <taxon>Pleosporineae</taxon>
        <taxon>Leptosphaeriaceae</taxon>
        <taxon>Plenodomus</taxon>
        <taxon>Plenodomus lingam/Leptosphaeria maculans species complex</taxon>
    </lineage>
</organism>
<dbReference type="SUPFAM" id="SSF48452">
    <property type="entry name" value="TPR-like"/>
    <property type="match status" value="1"/>
</dbReference>
<dbReference type="InterPro" id="IPR053209">
    <property type="entry name" value="Gramillin-biosynth_MTr"/>
</dbReference>
<gene>
    <name evidence="3" type="ORF">Lema_P124700.1</name>
</gene>
<dbReference type="InParanoid" id="M1Z7L0"/>
<dbReference type="InterPro" id="IPR046341">
    <property type="entry name" value="SET_dom_sf"/>
</dbReference>
<sequence>MARQDPARTLYEELPDEIGAPQHHEQQNFGTTPVKKKSRASLLQDHDWNLKRLAEGMVPPRSFVLPAPYPPAATPTPQAEKVYIDELRTGGRRKNSVLYVRTMTEPYVYSSTVTVIEDERGSTARLTVCNLDDTAHDPILLAGSILAIAQPCWSLAPGEGHHIRVDQPSDLVVLDPSSESVPKLWRCGVANTETKDACALKRDGDAMFLKKKFRKALKLYGEALGLSELHKDLKLQVDLLRKRCGVNLVLLRIDDAAQDLSRAILTNAKATNPDSAMIHNDITLICQPLYQKDSQSLPDWFHSLPRPLKELAARIRMDLGEYQESTAYDFRGLLSSVGPLSLHVDAASYIGDTEIKDTKHHGRGLFASRSFKTGDLIIAEKAFALPGYIFNDRSSDCALYSIGDGTASDRAGALLFKELVQKLLHNPSQRKRFFDMDDGGYWQKHGWAVHDNQPEPVDVFRIEHIRRRNCFAVPLRSLDLLSAPSIVRNGVWIHSSYMNHSCLPNSVRSFIGDMLFLRAARDIEQDEEITTQYLAPELEYETRQQKFETTWGFRCNCTLCTFDQSVGQAKEKQRMEIFEELRITAMRLGDKPTTTALKKFTKRLRDLEALYDDKVYAGLPRLCLVHPTIFLTEAWRTLKSTDKTIESARKLLSHFGITTRVEGEHFSVVKNLGLVNVEVVRALKYMGEGYTLQGMDKLAQETVEVARIWFRVITGSDVGVEDFMKA</sequence>
<evidence type="ECO:0000313" key="3">
    <source>
        <dbReference type="EMBL" id="CCT61066.1"/>
    </source>
</evidence>
<dbReference type="Gene3D" id="1.25.40.10">
    <property type="entry name" value="Tetratricopeptide repeat domain"/>
    <property type="match status" value="1"/>
</dbReference>
<feature type="domain" description="SET" evidence="2">
    <location>
        <begin position="351"/>
        <end position="534"/>
    </location>
</feature>
<evidence type="ECO:0000256" key="1">
    <source>
        <dbReference type="SAM" id="MobiDB-lite"/>
    </source>
</evidence>
<evidence type="ECO:0000259" key="2">
    <source>
        <dbReference type="PROSITE" id="PS50280"/>
    </source>
</evidence>
<keyword evidence="4" id="KW-1185">Reference proteome</keyword>
<dbReference type="PANTHER" id="PTHR47643">
    <property type="entry name" value="TPR DOMAIN PROTEIN (AFU_ORTHOLOGUE AFUA_5G12710)"/>
    <property type="match status" value="1"/>
</dbReference>
<dbReference type="PROSITE" id="PS50280">
    <property type="entry name" value="SET"/>
    <property type="match status" value="1"/>
</dbReference>
<dbReference type="PANTHER" id="PTHR47643:SF2">
    <property type="entry name" value="TPR DOMAIN PROTEIN (AFU_ORTHOLOGUE AFUA_5G12710)"/>
    <property type="match status" value="1"/>
</dbReference>
<name>M1Z7L0_LEPMJ</name>
<accession>M1Z7L0</accession>
<evidence type="ECO:0000313" key="4">
    <source>
        <dbReference type="Proteomes" id="UP000002668"/>
    </source>
</evidence>
<dbReference type="CDD" id="cd20071">
    <property type="entry name" value="SET_SMYD"/>
    <property type="match status" value="1"/>
</dbReference>
<reference evidence="3 4" key="1">
    <citation type="journal article" date="2011" name="Nat. Commun.">
        <title>Effector diversification within compartments of the Leptosphaeria maculans genome affected by Repeat-Induced Point mutations.</title>
        <authorList>
            <person name="Rouxel T."/>
            <person name="Grandaubert J."/>
            <person name="Hane J.K."/>
            <person name="Hoede C."/>
            <person name="van de Wouw A.P."/>
            <person name="Couloux A."/>
            <person name="Dominguez V."/>
            <person name="Anthouard V."/>
            <person name="Bally P."/>
            <person name="Bourras S."/>
            <person name="Cozijnsen A.J."/>
            <person name="Ciuffetti L.M."/>
            <person name="Degrave A."/>
            <person name="Dilmaghani A."/>
            <person name="Duret L."/>
            <person name="Fudal I."/>
            <person name="Goodwin S.B."/>
            <person name="Gout L."/>
            <person name="Glaser N."/>
            <person name="Linglin J."/>
            <person name="Kema G.H.J."/>
            <person name="Lapalu N."/>
            <person name="Lawrence C.B."/>
            <person name="May K."/>
            <person name="Meyer M."/>
            <person name="Ollivier B."/>
            <person name="Poulain J."/>
            <person name="Schoch C.L."/>
            <person name="Simon A."/>
            <person name="Spatafora J.W."/>
            <person name="Stachowiak A."/>
            <person name="Turgeon B.G."/>
            <person name="Tyler B.M."/>
            <person name="Vincent D."/>
            <person name="Weissenbach J."/>
            <person name="Amselem J."/>
            <person name="Quesneville H."/>
            <person name="Oliver R.P."/>
            <person name="Wincker P."/>
            <person name="Balesdent M.-H."/>
            <person name="Howlett B.J."/>
        </authorList>
    </citation>
    <scope>NUCLEOTIDE SEQUENCE [LARGE SCALE GENOMIC DNA]</scope>
    <source>
        <strain evidence="4">JN3 / isolate v23.1.3 / race Av1-4-5-6-7-8</strain>
    </source>
</reference>
<dbReference type="SMART" id="SM00317">
    <property type="entry name" value="SET"/>
    <property type="match status" value="1"/>
</dbReference>
<dbReference type="InterPro" id="IPR001214">
    <property type="entry name" value="SET_dom"/>
</dbReference>
<feature type="region of interest" description="Disordered" evidence="1">
    <location>
        <begin position="17"/>
        <end position="37"/>
    </location>
</feature>
<dbReference type="VEuPathDB" id="FungiDB:Lema_P124700.1"/>
<dbReference type="STRING" id="985895.M1Z7L0"/>
<dbReference type="Proteomes" id="UP000002668">
    <property type="component" value="Genome"/>
</dbReference>
<dbReference type="AlphaFoldDB" id="M1Z7L0"/>
<dbReference type="Pfam" id="PF00856">
    <property type="entry name" value="SET"/>
    <property type="match status" value="1"/>
</dbReference>
<proteinExistence type="predicted"/>
<dbReference type="SUPFAM" id="SSF82199">
    <property type="entry name" value="SET domain"/>
    <property type="match status" value="1"/>
</dbReference>
<dbReference type="EMBL" id="FP929064">
    <property type="protein sequence ID" value="CCT61066.1"/>
    <property type="molecule type" value="Genomic_DNA"/>
</dbReference>
<protein>
    <recommendedName>
        <fullName evidence="2">SET domain-containing protein</fullName>
    </recommendedName>
</protein>
<dbReference type="InterPro" id="IPR011990">
    <property type="entry name" value="TPR-like_helical_dom_sf"/>
</dbReference>
<dbReference type="Gene3D" id="2.170.270.10">
    <property type="entry name" value="SET domain"/>
    <property type="match status" value="1"/>
</dbReference>